<evidence type="ECO:0000256" key="7">
    <source>
        <dbReference type="ARBA" id="ARBA00022989"/>
    </source>
</evidence>
<feature type="domain" description="ABC transporter" evidence="11">
    <location>
        <begin position="401"/>
        <end position="611"/>
    </location>
</feature>
<dbReference type="PROSITE" id="PS50893">
    <property type="entry name" value="ABC_TRANSPORTER_2"/>
    <property type="match status" value="1"/>
</dbReference>
<feature type="transmembrane region" description="Helical" evidence="10">
    <location>
        <begin position="21"/>
        <end position="45"/>
    </location>
</feature>
<keyword evidence="3" id="KW-1003">Cell membrane</keyword>
<dbReference type="PANTHER" id="PTHR11384">
    <property type="entry name" value="ATP-BINDING CASSETTE, SUB-FAMILY D MEMBER"/>
    <property type="match status" value="1"/>
</dbReference>
<dbReference type="EMBL" id="UGJJ01000001">
    <property type="protein sequence ID" value="STR00423.1"/>
    <property type="molecule type" value="Genomic_DNA"/>
</dbReference>
<keyword evidence="4 10" id="KW-0812">Transmembrane</keyword>
<feature type="transmembrane region" description="Helical" evidence="10">
    <location>
        <begin position="143"/>
        <end position="162"/>
    </location>
</feature>
<evidence type="ECO:0000256" key="1">
    <source>
        <dbReference type="ARBA" id="ARBA00004651"/>
    </source>
</evidence>
<dbReference type="InterPro" id="IPR011527">
    <property type="entry name" value="ABC1_TM_dom"/>
</dbReference>
<name>A0A377QYW6_9NEIS</name>
<evidence type="ECO:0000256" key="3">
    <source>
        <dbReference type="ARBA" id="ARBA00022475"/>
    </source>
</evidence>
<organism evidence="13 14">
    <name type="scientific">Kingella potus</name>
    <dbReference type="NCBI Taxonomy" id="265175"/>
    <lineage>
        <taxon>Bacteria</taxon>
        <taxon>Pseudomonadati</taxon>
        <taxon>Pseudomonadota</taxon>
        <taxon>Betaproteobacteria</taxon>
        <taxon>Neisseriales</taxon>
        <taxon>Neisseriaceae</taxon>
        <taxon>Kingella</taxon>
    </lineage>
</organism>
<dbReference type="InterPro" id="IPR027417">
    <property type="entry name" value="P-loop_NTPase"/>
</dbReference>
<dbReference type="InterPro" id="IPR003593">
    <property type="entry name" value="AAA+_ATPase"/>
</dbReference>
<dbReference type="GO" id="GO:0140359">
    <property type="term" value="F:ABC-type transporter activity"/>
    <property type="evidence" value="ECO:0007669"/>
    <property type="project" value="InterPro"/>
</dbReference>
<reference evidence="13 14" key="1">
    <citation type="submission" date="2018-06" db="EMBL/GenBank/DDBJ databases">
        <authorList>
            <consortium name="Pathogen Informatics"/>
            <person name="Doyle S."/>
        </authorList>
    </citation>
    <scope>NUCLEOTIDE SEQUENCE [LARGE SCALE GENOMIC DNA]</scope>
    <source>
        <strain evidence="13 14">NCTC13336</strain>
    </source>
</reference>
<keyword evidence="2" id="KW-0813">Transport</keyword>
<dbReference type="PROSITE" id="PS00211">
    <property type="entry name" value="ABC_TRANSPORTER_1"/>
    <property type="match status" value="1"/>
</dbReference>
<evidence type="ECO:0000256" key="6">
    <source>
        <dbReference type="ARBA" id="ARBA00022840"/>
    </source>
</evidence>
<keyword evidence="5" id="KW-0547">Nucleotide-binding</keyword>
<feature type="transmembrane region" description="Helical" evidence="10">
    <location>
        <begin position="273"/>
        <end position="292"/>
    </location>
</feature>
<dbReference type="Pfam" id="PF00005">
    <property type="entry name" value="ABC_tran"/>
    <property type="match status" value="1"/>
</dbReference>
<evidence type="ECO:0000256" key="2">
    <source>
        <dbReference type="ARBA" id="ARBA00022448"/>
    </source>
</evidence>
<accession>A0A377QYW6</accession>
<dbReference type="GO" id="GO:0005524">
    <property type="term" value="F:ATP binding"/>
    <property type="evidence" value="ECO:0007669"/>
    <property type="project" value="UniProtKB-KW"/>
</dbReference>
<dbReference type="Proteomes" id="UP000254293">
    <property type="component" value="Unassembled WGS sequence"/>
</dbReference>
<evidence type="ECO:0000313" key="14">
    <source>
        <dbReference type="Proteomes" id="UP000254293"/>
    </source>
</evidence>
<evidence type="ECO:0000256" key="4">
    <source>
        <dbReference type="ARBA" id="ARBA00022692"/>
    </source>
</evidence>
<sequence>MKTIRRFLSLAAPFWWRGNPWANWLLLAAVVGFSLAIVRVGVLITEWNKTFYDALAAFDSRAMPALVLEFLVYIALVTAFVACGNWLRKVLLFRWRTHLTRQFEQNWLGSRKHYRLQLSGEPDNPDQRIAEDIAMLSEKSIDLFKYFIMNAAKLGAFVAILWQLSGVQSFTLAGYSLTVKGYLVWIALAYSAACTLLTHLIGRKLQPLNVERQHREADYRATLLRVRDHAEQIALYRGEAAEQGRLNARFAAIANNWRGLIRREFYLESFSAAYLRLSMFIPIIATLPMYLAQTMSFGDMMKARSAFSNVQDGFGWFMDYYKRIIEWAAVVERLAGFQTALDEADKAQRQPEAAQAGERLSDSAAGRLKTDGAGLHKDESLRPSENNLSDGLAGSRQPPLLDTANLCIHTAAGSPLLQNLTLAAPSAQWLLLDGRSGIGKTTLMRTLAGLWPYYRGSFRLGSPRVLFLPQRPYLPQDSLHNLVCYPDTAPRGANEVQAALEQVGLGRLDTQLHSEDAWHKILSGGEQQRISLARALLARPDILFLDEATNQLDDASAVQLLSLLKRSLPDTLVVGISHQMPVKDLFDRRADLGAFAAEQQPQEAASDKAEAV</sequence>
<dbReference type="SMART" id="SM00382">
    <property type="entry name" value="AAA"/>
    <property type="match status" value="1"/>
</dbReference>
<comment type="subcellular location">
    <subcellularLocation>
        <location evidence="1">Cell membrane</location>
        <topology evidence="1">Multi-pass membrane protein</topology>
    </subcellularLocation>
</comment>
<dbReference type="PROSITE" id="PS50929">
    <property type="entry name" value="ABC_TM1F"/>
    <property type="match status" value="1"/>
</dbReference>
<dbReference type="OrthoDB" id="9810134at2"/>
<dbReference type="AlphaFoldDB" id="A0A377QYW6"/>
<dbReference type="GO" id="GO:0005886">
    <property type="term" value="C:plasma membrane"/>
    <property type="evidence" value="ECO:0007669"/>
    <property type="project" value="UniProtKB-SubCell"/>
</dbReference>
<gene>
    <name evidence="13" type="primary">yddA_2</name>
    <name evidence="13" type="ORF">NCTC13336_00631</name>
</gene>
<evidence type="ECO:0000259" key="11">
    <source>
        <dbReference type="PROSITE" id="PS50893"/>
    </source>
</evidence>
<dbReference type="Gene3D" id="1.20.1560.10">
    <property type="entry name" value="ABC transporter type 1, transmembrane domain"/>
    <property type="match status" value="1"/>
</dbReference>
<dbReference type="InterPro" id="IPR003439">
    <property type="entry name" value="ABC_transporter-like_ATP-bd"/>
</dbReference>
<dbReference type="SUPFAM" id="SSF90123">
    <property type="entry name" value="ABC transporter transmembrane region"/>
    <property type="match status" value="1"/>
</dbReference>
<dbReference type="PANTHER" id="PTHR11384:SF59">
    <property type="entry name" value="LYSOSOMAL COBALAMIN TRANSPORTER ABCD4"/>
    <property type="match status" value="1"/>
</dbReference>
<dbReference type="SUPFAM" id="SSF52540">
    <property type="entry name" value="P-loop containing nucleoside triphosphate hydrolases"/>
    <property type="match status" value="1"/>
</dbReference>
<proteinExistence type="predicted"/>
<dbReference type="InterPro" id="IPR017871">
    <property type="entry name" value="ABC_transporter-like_CS"/>
</dbReference>
<evidence type="ECO:0000313" key="13">
    <source>
        <dbReference type="EMBL" id="STR00423.1"/>
    </source>
</evidence>
<feature type="transmembrane region" description="Helical" evidence="10">
    <location>
        <begin position="182"/>
        <end position="202"/>
    </location>
</feature>
<keyword evidence="7 10" id="KW-1133">Transmembrane helix</keyword>
<feature type="compositionally biased region" description="Basic and acidic residues" evidence="9">
    <location>
        <begin position="372"/>
        <end position="382"/>
    </location>
</feature>
<evidence type="ECO:0000256" key="5">
    <source>
        <dbReference type="ARBA" id="ARBA00022741"/>
    </source>
</evidence>
<protein>
    <submittedName>
        <fullName evidence="13">CDS102</fullName>
    </submittedName>
</protein>
<keyword evidence="14" id="KW-1185">Reference proteome</keyword>
<keyword evidence="6" id="KW-0067">ATP-binding</keyword>
<dbReference type="Pfam" id="PF06472">
    <property type="entry name" value="ABC_membrane_2"/>
    <property type="match status" value="1"/>
</dbReference>
<feature type="domain" description="ABC transmembrane type-1" evidence="12">
    <location>
        <begin position="28"/>
        <end position="326"/>
    </location>
</feature>
<dbReference type="InterPro" id="IPR036640">
    <property type="entry name" value="ABC1_TM_sf"/>
</dbReference>
<evidence type="ECO:0000256" key="10">
    <source>
        <dbReference type="SAM" id="Phobius"/>
    </source>
</evidence>
<feature type="region of interest" description="Disordered" evidence="9">
    <location>
        <begin position="372"/>
        <end position="395"/>
    </location>
</feature>
<keyword evidence="8 10" id="KW-0472">Membrane</keyword>
<evidence type="ECO:0000256" key="9">
    <source>
        <dbReference type="SAM" id="MobiDB-lite"/>
    </source>
</evidence>
<dbReference type="RefSeq" id="WP_115307700.1">
    <property type="nucleotide sequence ID" value="NZ_UGJJ01000001.1"/>
</dbReference>
<dbReference type="InterPro" id="IPR050835">
    <property type="entry name" value="ABC_transporter_sub-D"/>
</dbReference>
<evidence type="ECO:0000259" key="12">
    <source>
        <dbReference type="PROSITE" id="PS50929"/>
    </source>
</evidence>
<dbReference type="Gene3D" id="3.40.50.300">
    <property type="entry name" value="P-loop containing nucleotide triphosphate hydrolases"/>
    <property type="match status" value="1"/>
</dbReference>
<feature type="transmembrane region" description="Helical" evidence="10">
    <location>
        <begin position="65"/>
        <end position="87"/>
    </location>
</feature>
<evidence type="ECO:0000256" key="8">
    <source>
        <dbReference type="ARBA" id="ARBA00023136"/>
    </source>
</evidence>
<dbReference type="GO" id="GO:0016887">
    <property type="term" value="F:ATP hydrolysis activity"/>
    <property type="evidence" value="ECO:0007669"/>
    <property type="project" value="InterPro"/>
</dbReference>